<protein>
    <recommendedName>
        <fullName evidence="3">Linear amide C-N hydrolase</fullName>
    </recommendedName>
</protein>
<dbReference type="Proteomes" id="UP001218246">
    <property type="component" value="Unassembled WGS sequence"/>
</dbReference>
<evidence type="ECO:0008006" key="3">
    <source>
        <dbReference type="Google" id="ProtNLM"/>
    </source>
</evidence>
<keyword evidence="2" id="KW-1185">Reference proteome</keyword>
<dbReference type="RefSeq" id="WP_124565163.1">
    <property type="nucleotide sequence ID" value="NZ_JARRRY010000013.1"/>
</dbReference>
<sequence length="259" mass="29231">MCTSFVWHGTQTLIGMNFDISERPIKLSLQDNGFLVLQRENGQFLPAFGVNANGTFMNLLMVDECEEGKYRRGKNCVHIMRLFDDVLTERIELSDLPSFLAEKTIVNVPHYSVHSMIAGKNVSYIVEPGRANINMSSQDQRFKVLTNFPLSDYAHETYDCVQGCGSERYQTAYAILEKEHTFDVDRAFSILQKTAQTDGEFPTQLSLVVIPEQGIISFTIGQHFHTRFQFSFATQQITGGTKPITLSKKGVLLSELQKA</sequence>
<gene>
    <name evidence="1" type="ORF">P6P90_12600</name>
</gene>
<evidence type="ECO:0000313" key="2">
    <source>
        <dbReference type="Proteomes" id="UP001218246"/>
    </source>
</evidence>
<organism evidence="1 2">
    <name type="scientific">Ectobacillus antri</name>
    <dbReference type="NCBI Taxonomy" id="2486280"/>
    <lineage>
        <taxon>Bacteria</taxon>
        <taxon>Bacillati</taxon>
        <taxon>Bacillota</taxon>
        <taxon>Bacilli</taxon>
        <taxon>Bacillales</taxon>
        <taxon>Bacillaceae</taxon>
        <taxon>Ectobacillus</taxon>
    </lineage>
</organism>
<comment type="caution">
    <text evidence="1">The sequence shown here is derived from an EMBL/GenBank/DDBJ whole genome shotgun (WGS) entry which is preliminary data.</text>
</comment>
<reference evidence="1 2" key="1">
    <citation type="submission" date="2023-04" db="EMBL/GenBank/DDBJ databases">
        <title>Ectobacillus antri isolated from activated sludge.</title>
        <authorList>
            <person name="Yan P."/>
            <person name="Liu X."/>
        </authorList>
    </citation>
    <scope>NUCLEOTIDE SEQUENCE [LARGE SCALE GENOMIC DNA]</scope>
    <source>
        <strain evidence="1 2">C18H</strain>
    </source>
</reference>
<accession>A0ABT6H7P9</accession>
<proteinExistence type="predicted"/>
<evidence type="ECO:0000313" key="1">
    <source>
        <dbReference type="EMBL" id="MDG5754803.1"/>
    </source>
</evidence>
<name>A0ABT6H7P9_9BACI</name>
<dbReference type="EMBL" id="JARULN010000013">
    <property type="protein sequence ID" value="MDG5754803.1"/>
    <property type="molecule type" value="Genomic_DNA"/>
</dbReference>
<dbReference type="Gene3D" id="3.60.60.10">
    <property type="entry name" value="Penicillin V Acylase, Chain A"/>
    <property type="match status" value="1"/>
</dbReference>